<feature type="domain" description="FHA" evidence="9">
    <location>
        <begin position="26"/>
        <end position="75"/>
    </location>
</feature>
<dbReference type="OrthoDB" id="9765274at2"/>
<dbReference type="InterPro" id="IPR005467">
    <property type="entry name" value="His_kinase_dom"/>
</dbReference>
<dbReference type="EC" id="2.7.13.3" evidence="2"/>
<protein>
    <recommendedName>
        <fullName evidence="2">histidine kinase</fullName>
        <ecNumber evidence="2">2.7.13.3</ecNumber>
    </recommendedName>
</protein>
<dbReference type="InterPro" id="IPR003661">
    <property type="entry name" value="HisK_dim/P_dom"/>
</dbReference>
<keyword evidence="4 11" id="KW-0808">Transferase</keyword>
<sequence>MQDREASLLVIEGSDQGTRFMLTGEMLIGRGTQHPIRVLDTEASRTHARIRPEAEGWILEDLNSSNGTFVNGHKIKSTVLESGDQVRLGRTTLVYAIRSPDRSSIAHVDLVGGSSQHGHSQIIRTFSPQQSTTQGKDVPVDHSNLLPDDVLYVIGEIAEQAVRPSMTLSELLDRVLRMILKTIHADRGCILLIDTDSGMVVPQSSVSSIEVKSSASAVQARMPISKSIVDYVIKTGNSVRSTDPLHDTRFDPGQSILQAGVKEALCVPMLGRMTLLGAIYLDVTEPDGGTRNLNDRSEQHLTDQKLRLLTAVARQCALAIENFRYQQSLVDAERLAAIGQTIATLSHHIKNILQGVRGGSYLIDIGLKQDQRDLILKGWKLVEKNQDKIYNLVMDMLTFSKERTPSIEVASANDVVHDVFELMEQHAQEYGVQLSYIPDPEMPKSTFDPEAIHRAVLNIVTNAIDAAEHSEGKGQVELTTRFDTAEDQIVIEVTDNGPGIPNEVKERIFNVFESTKGASGTGIGLAVSRKIMREHGGDIVVGDAPVQGARFILHWPFSNEAVAEHHAGIRTMSDVE</sequence>
<dbReference type="GO" id="GO:0005524">
    <property type="term" value="F:ATP binding"/>
    <property type="evidence" value="ECO:0007669"/>
    <property type="project" value="UniProtKB-KW"/>
</dbReference>
<keyword evidence="7" id="KW-0067">ATP-binding</keyword>
<dbReference type="InterPro" id="IPR003594">
    <property type="entry name" value="HATPase_dom"/>
</dbReference>
<evidence type="ECO:0000256" key="4">
    <source>
        <dbReference type="ARBA" id="ARBA00022679"/>
    </source>
</evidence>
<keyword evidence="8" id="KW-0902">Two-component regulatory system</keyword>
<evidence type="ECO:0000256" key="3">
    <source>
        <dbReference type="ARBA" id="ARBA00022553"/>
    </source>
</evidence>
<dbReference type="InterPro" id="IPR004358">
    <property type="entry name" value="Sig_transdc_His_kin-like_C"/>
</dbReference>
<dbReference type="InterPro" id="IPR036097">
    <property type="entry name" value="HisK_dim/P_sf"/>
</dbReference>
<reference evidence="11 12" key="1">
    <citation type="submission" date="2019-02" db="EMBL/GenBank/DDBJ databases">
        <title>Deep-cultivation of Planctomycetes and their phenomic and genomic characterization uncovers novel biology.</title>
        <authorList>
            <person name="Wiegand S."/>
            <person name="Jogler M."/>
            <person name="Boedeker C."/>
            <person name="Pinto D."/>
            <person name="Vollmers J."/>
            <person name="Rivas-Marin E."/>
            <person name="Kohn T."/>
            <person name="Peeters S.H."/>
            <person name="Heuer A."/>
            <person name="Rast P."/>
            <person name="Oberbeckmann S."/>
            <person name="Bunk B."/>
            <person name="Jeske O."/>
            <person name="Meyerdierks A."/>
            <person name="Storesund J.E."/>
            <person name="Kallscheuer N."/>
            <person name="Luecker S."/>
            <person name="Lage O.M."/>
            <person name="Pohl T."/>
            <person name="Merkel B.J."/>
            <person name="Hornburger P."/>
            <person name="Mueller R.-W."/>
            <person name="Bruemmer F."/>
            <person name="Labrenz M."/>
            <person name="Spormann A.M."/>
            <person name="Op Den Camp H."/>
            <person name="Overmann J."/>
            <person name="Amann R."/>
            <person name="Jetten M.S.M."/>
            <person name="Mascher T."/>
            <person name="Medema M.H."/>
            <person name="Devos D.P."/>
            <person name="Kaster A.-K."/>
            <person name="Ovreas L."/>
            <person name="Rohde M."/>
            <person name="Galperin M.Y."/>
            <person name="Jogler C."/>
        </authorList>
    </citation>
    <scope>NUCLEOTIDE SEQUENCE [LARGE SCALE GENOMIC DNA]</scope>
    <source>
        <strain evidence="11 12">Pan54</strain>
    </source>
</reference>
<evidence type="ECO:0000256" key="8">
    <source>
        <dbReference type="ARBA" id="ARBA00023012"/>
    </source>
</evidence>
<dbReference type="AlphaFoldDB" id="A0A5C5XN36"/>
<gene>
    <name evidence="11" type="primary">zraS_4</name>
    <name evidence="11" type="ORF">Pan54_48890</name>
</gene>
<dbReference type="PROSITE" id="PS50006">
    <property type="entry name" value="FHA_DOMAIN"/>
    <property type="match status" value="1"/>
</dbReference>
<dbReference type="Pfam" id="PF00498">
    <property type="entry name" value="FHA"/>
    <property type="match status" value="1"/>
</dbReference>
<dbReference type="InterPro" id="IPR008984">
    <property type="entry name" value="SMAD_FHA_dom_sf"/>
</dbReference>
<feature type="domain" description="Histidine kinase" evidence="10">
    <location>
        <begin position="344"/>
        <end position="559"/>
    </location>
</feature>
<evidence type="ECO:0000259" key="10">
    <source>
        <dbReference type="PROSITE" id="PS50109"/>
    </source>
</evidence>
<dbReference type="Pfam" id="PF01590">
    <property type="entry name" value="GAF"/>
    <property type="match status" value="1"/>
</dbReference>
<dbReference type="PRINTS" id="PR00344">
    <property type="entry name" value="BCTRLSENSOR"/>
</dbReference>
<keyword evidence="12" id="KW-1185">Reference proteome</keyword>
<evidence type="ECO:0000259" key="9">
    <source>
        <dbReference type="PROSITE" id="PS50006"/>
    </source>
</evidence>
<keyword evidence="6" id="KW-0418">Kinase</keyword>
<proteinExistence type="predicted"/>
<dbReference type="Gene3D" id="2.60.200.20">
    <property type="match status" value="1"/>
</dbReference>
<dbReference type="Gene3D" id="3.30.565.10">
    <property type="entry name" value="Histidine kinase-like ATPase, C-terminal domain"/>
    <property type="match status" value="1"/>
</dbReference>
<dbReference type="SUPFAM" id="SSF55781">
    <property type="entry name" value="GAF domain-like"/>
    <property type="match status" value="1"/>
</dbReference>
<dbReference type="RefSeq" id="WP_146505868.1">
    <property type="nucleotide sequence ID" value="NZ_SJPG01000001.1"/>
</dbReference>
<dbReference type="SMART" id="SM00240">
    <property type="entry name" value="FHA"/>
    <property type="match status" value="1"/>
</dbReference>
<comment type="caution">
    <text evidence="11">The sequence shown here is derived from an EMBL/GenBank/DDBJ whole genome shotgun (WGS) entry which is preliminary data.</text>
</comment>
<dbReference type="CDD" id="cd00082">
    <property type="entry name" value="HisKA"/>
    <property type="match status" value="1"/>
</dbReference>
<dbReference type="SUPFAM" id="SSF55874">
    <property type="entry name" value="ATPase domain of HSP90 chaperone/DNA topoisomerase II/histidine kinase"/>
    <property type="match status" value="1"/>
</dbReference>
<accession>A0A5C5XN36</accession>
<comment type="catalytic activity">
    <reaction evidence="1">
        <text>ATP + protein L-histidine = ADP + protein N-phospho-L-histidine.</text>
        <dbReference type="EC" id="2.7.13.3"/>
    </reaction>
</comment>
<dbReference type="Gene3D" id="1.10.287.130">
    <property type="match status" value="1"/>
</dbReference>
<dbReference type="EMBL" id="SJPG01000001">
    <property type="protein sequence ID" value="TWT64128.1"/>
    <property type="molecule type" value="Genomic_DNA"/>
</dbReference>
<dbReference type="InterPro" id="IPR000253">
    <property type="entry name" value="FHA_dom"/>
</dbReference>
<evidence type="ECO:0000313" key="12">
    <source>
        <dbReference type="Proteomes" id="UP000316095"/>
    </source>
</evidence>
<dbReference type="InterPro" id="IPR003018">
    <property type="entry name" value="GAF"/>
</dbReference>
<dbReference type="PANTHER" id="PTHR43065">
    <property type="entry name" value="SENSOR HISTIDINE KINASE"/>
    <property type="match status" value="1"/>
</dbReference>
<dbReference type="PANTHER" id="PTHR43065:SF10">
    <property type="entry name" value="PEROXIDE STRESS-ACTIVATED HISTIDINE KINASE MAK3"/>
    <property type="match status" value="1"/>
</dbReference>
<dbReference type="GO" id="GO:0000155">
    <property type="term" value="F:phosphorelay sensor kinase activity"/>
    <property type="evidence" value="ECO:0007669"/>
    <property type="project" value="InterPro"/>
</dbReference>
<dbReference type="Gene3D" id="3.30.450.40">
    <property type="match status" value="1"/>
</dbReference>
<evidence type="ECO:0000256" key="2">
    <source>
        <dbReference type="ARBA" id="ARBA00012438"/>
    </source>
</evidence>
<dbReference type="SMART" id="SM00065">
    <property type="entry name" value="GAF"/>
    <property type="match status" value="1"/>
</dbReference>
<dbReference type="InterPro" id="IPR029016">
    <property type="entry name" value="GAF-like_dom_sf"/>
</dbReference>
<organism evidence="11 12">
    <name type="scientific">Rubinisphaera italica</name>
    <dbReference type="NCBI Taxonomy" id="2527969"/>
    <lineage>
        <taxon>Bacteria</taxon>
        <taxon>Pseudomonadati</taxon>
        <taxon>Planctomycetota</taxon>
        <taxon>Planctomycetia</taxon>
        <taxon>Planctomycetales</taxon>
        <taxon>Planctomycetaceae</taxon>
        <taxon>Rubinisphaera</taxon>
    </lineage>
</organism>
<evidence type="ECO:0000256" key="7">
    <source>
        <dbReference type="ARBA" id="ARBA00022840"/>
    </source>
</evidence>
<dbReference type="SUPFAM" id="SSF47384">
    <property type="entry name" value="Homodimeric domain of signal transducing histidine kinase"/>
    <property type="match status" value="1"/>
</dbReference>
<dbReference type="SUPFAM" id="SSF49879">
    <property type="entry name" value="SMAD/FHA domain"/>
    <property type="match status" value="1"/>
</dbReference>
<evidence type="ECO:0000313" key="11">
    <source>
        <dbReference type="EMBL" id="TWT64128.1"/>
    </source>
</evidence>
<dbReference type="SMART" id="SM00387">
    <property type="entry name" value="HATPase_c"/>
    <property type="match status" value="1"/>
</dbReference>
<dbReference type="Pfam" id="PF02518">
    <property type="entry name" value="HATPase_c"/>
    <property type="match status" value="1"/>
</dbReference>
<dbReference type="CDD" id="cd00060">
    <property type="entry name" value="FHA"/>
    <property type="match status" value="1"/>
</dbReference>
<dbReference type="PROSITE" id="PS50109">
    <property type="entry name" value="HIS_KIN"/>
    <property type="match status" value="1"/>
</dbReference>
<dbReference type="CDD" id="cd00075">
    <property type="entry name" value="HATPase"/>
    <property type="match status" value="1"/>
</dbReference>
<dbReference type="Proteomes" id="UP000316095">
    <property type="component" value="Unassembled WGS sequence"/>
</dbReference>
<evidence type="ECO:0000256" key="5">
    <source>
        <dbReference type="ARBA" id="ARBA00022741"/>
    </source>
</evidence>
<name>A0A5C5XN36_9PLAN</name>
<keyword evidence="3" id="KW-0597">Phosphoprotein</keyword>
<keyword evidence="5" id="KW-0547">Nucleotide-binding</keyword>
<evidence type="ECO:0000256" key="1">
    <source>
        <dbReference type="ARBA" id="ARBA00000085"/>
    </source>
</evidence>
<dbReference type="InterPro" id="IPR036890">
    <property type="entry name" value="HATPase_C_sf"/>
</dbReference>
<evidence type="ECO:0000256" key="6">
    <source>
        <dbReference type="ARBA" id="ARBA00022777"/>
    </source>
</evidence>